<evidence type="ECO:0000313" key="3">
    <source>
        <dbReference type="EMBL" id="THJ33489.1"/>
    </source>
</evidence>
<dbReference type="AlphaFoldDB" id="A0A4S5BMI1"/>
<dbReference type="EMBL" id="SSWX01000010">
    <property type="protein sequence ID" value="THJ33489.1"/>
    <property type="molecule type" value="Genomic_DNA"/>
</dbReference>
<dbReference type="InterPro" id="IPR045851">
    <property type="entry name" value="AMP-bd_C_sf"/>
</dbReference>
<feature type="domain" description="AMP-binding enzyme C-terminal" evidence="2">
    <location>
        <begin position="448"/>
        <end position="523"/>
    </location>
</feature>
<dbReference type="Gene3D" id="3.40.50.12780">
    <property type="entry name" value="N-terminal domain of ligase-like"/>
    <property type="match status" value="1"/>
</dbReference>
<accession>A0A4S5BMI1</accession>
<proteinExistence type="predicted"/>
<keyword evidence="4" id="KW-1185">Reference proteome</keyword>
<reference evidence="3 4" key="1">
    <citation type="submission" date="2019-04" db="EMBL/GenBank/DDBJ databases">
        <title>Lampropedia sp YIM MLB12 draf genome.</title>
        <authorList>
            <person name="Wang Y.-X."/>
        </authorList>
    </citation>
    <scope>NUCLEOTIDE SEQUENCE [LARGE SCALE GENOMIC DNA]</scope>
    <source>
        <strain evidence="3 4">YIM MLB12</strain>
    </source>
</reference>
<dbReference type="InterPro" id="IPR042099">
    <property type="entry name" value="ANL_N_sf"/>
</dbReference>
<dbReference type="Pfam" id="PF13193">
    <property type="entry name" value="AMP-binding_C"/>
    <property type="match status" value="1"/>
</dbReference>
<dbReference type="GO" id="GO:0016878">
    <property type="term" value="F:acid-thiol ligase activity"/>
    <property type="evidence" value="ECO:0007669"/>
    <property type="project" value="UniProtKB-ARBA"/>
</dbReference>
<dbReference type="PANTHER" id="PTHR43767:SF1">
    <property type="entry name" value="NONRIBOSOMAL PEPTIDE SYNTHASE PES1 (EUROFUNG)-RELATED"/>
    <property type="match status" value="1"/>
</dbReference>
<protein>
    <submittedName>
        <fullName evidence="3">Acyl--CoA ligase</fullName>
    </submittedName>
</protein>
<dbReference type="Gene3D" id="3.30.300.30">
    <property type="match status" value="1"/>
</dbReference>
<evidence type="ECO:0000259" key="2">
    <source>
        <dbReference type="Pfam" id="PF13193"/>
    </source>
</evidence>
<sequence length="535" mass="58306">MKHWQSPLLPTIRREALFGDRVINCFEDRPKSIYTLWQRWVDQRPQHTALVHGQERWSYAQADQQIQAIAFGLHRRGIEPGDRVALYMDNHAAFVFSFLALQRLGAIAVPIGTREQSAGLAYMLNQCSAKGLIFDAALHLQLPTPEQVPGLALRVVHGCLAPFENLDSLLQAPLPSQPLPPAAVQEQQTAILLYTSGTTGNPKGAMLTHFNVAHSVRHLEMALQLSSNDRAALSVPISHVTGLVTVLLTTFSVGATCVIAPAFKADAFLHFMEREAITYALLVPAMYNLCLLSPELKQRDLSHWRVGGYGGAPMAVAAIEALAQALPNLGLFNAYGATEACGPTSISPIASDIEHASSIGAALPCVDVRIMDEHGVEVPHGETGELWIGGPSTIPGYWDNPTASQESFTAGYWHSGDIGYVDGDGFLYLVDRKKDMLSRGGFKIYSLEVEDRLMAYPGVVEAAIIGKPCPVLGERVHAVVYAPTLAEDTQALRAHCAQTLTDYKVPESITWARCALPRNANGKVLKRVLRENLLN</sequence>
<organism evidence="3 4">
    <name type="scientific">Lampropedia aestuarii</name>
    <dbReference type="NCBI Taxonomy" id="2562762"/>
    <lineage>
        <taxon>Bacteria</taxon>
        <taxon>Pseudomonadati</taxon>
        <taxon>Pseudomonadota</taxon>
        <taxon>Betaproteobacteria</taxon>
        <taxon>Burkholderiales</taxon>
        <taxon>Comamonadaceae</taxon>
        <taxon>Lampropedia</taxon>
    </lineage>
</organism>
<dbReference type="InterPro" id="IPR025110">
    <property type="entry name" value="AMP-bd_C"/>
</dbReference>
<gene>
    <name evidence="3" type="ORF">E8K88_09420</name>
</gene>
<feature type="domain" description="AMP-dependent synthetase/ligase" evidence="1">
    <location>
        <begin position="38"/>
        <end position="398"/>
    </location>
</feature>
<dbReference type="RefSeq" id="WP_136406414.1">
    <property type="nucleotide sequence ID" value="NZ_SSWX01000010.1"/>
</dbReference>
<evidence type="ECO:0000313" key="4">
    <source>
        <dbReference type="Proteomes" id="UP000306236"/>
    </source>
</evidence>
<comment type="caution">
    <text evidence="3">The sequence shown here is derived from an EMBL/GenBank/DDBJ whole genome shotgun (WGS) entry which is preliminary data.</text>
</comment>
<keyword evidence="3" id="KW-0436">Ligase</keyword>
<name>A0A4S5BMI1_9BURK</name>
<dbReference type="PANTHER" id="PTHR43767">
    <property type="entry name" value="LONG-CHAIN-FATTY-ACID--COA LIGASE"/>
    <property type="match status" value="1"/>
</dbReference>
<dbReference type="InterPro" id="IPR000873">
    <property type="entry name" value="AMP-dep_synth/lig_dom"/>
</dbReference>
<dbReference type="PROSITE" id="PS00455">
    <property type="entry name" value="AMP_BINDING"/>
    <property type="match status" value="1"/>
</dbReference>
<dbReference type="SUPFAM" id="SSF56801">
    <property type="entry name" value="Acetyl-CoA synthetase-like"/>
    <property type="match status" value="1"/>
</dbReference>
<dbReference type="InterPro" id="IPR050237">
    <property type="entry name" value="ATP-dep_AMP-bd_enzyme"/>
</dbReference>
<dbReference type="Pfam" id="PF00501">
    <property type="entry name" value="AMP-binding"/>
    <property type="match status" value="1"/>
</dbReference>
<evidence type="ECO:0000259" key="1">
    <source>
        <dbReference type="Pfam" id="PF00501"/>
    </source>
</evidence>
<dbReference type="InterPro" id="IPR020845">
    <property type="entry name" value="AMP-binding_CS"/>
</dbReference>
<dbReference type="Proteomes" id="UP000306236">
    <property type="component" value="Unassembled WGS sequence"/>
</dbReference>
<dbReference type="OrthoDB" id="9766486at2"/>